<dbReference type="Proteomes" id="UP000308652">
    <property type="component" value="Unassembled WGS sequence"/>
</dbReference>
<keyword evidence="2" id="KW-1185">Reference proteome</keyword>
<organism evidence="1 2">
    <name type="scientific">Crucibulum laeve</name>
    <dbReference type="NCBI Taxonomy" id="68775"/>
    <lineage>
        <taxon>Eukaryota</taxon>
        <taxon>Fungi</taxon>
        <taxon>Dikarya</taxon>
        <taxon>Basidiomycota</taxon>
        <taxon>Agaricomycotina</taxon>
        <taxon>Agaricomycetes</taxon>
        <taxon>Agaricomycetidae</taxon>
        <taxon>Agaricales</taxon>
        <taxon>Agaricineae</taxon>
        <taxon>Nidulariaceae</taxon>
        <taxon>Crucibulum</taxon>
    </lineage>
</organism>
<sequence>MLQPRLSSAQPWNPQSPASCHLIPTLLPTYLLWPLGVLAVEWPHVVKNQTSVSVISMPASLTLLFLEEVPLLLVSVQVAHPSLPSKLPDEGLQQALLARHSPTSQRSCMSSFLQPRVYCHRACRASFLSDLISQRPLRCPQF</sequence>
<gene>
    <name evidence="1" type="ORF">BDQ12DRAFT_12423</name>
</gene>
<protein>
    <submittedName>
        <fullName evidence="1">Uncharacterized protein</fullName>
    </submittedName>
</protein>
<accession>A0A5C3MHF5</accession>
<evidence type="ECO:0000313" key="2">
    <source>
        <dbReference type="Proteomes" id="UP000308652"/>
    </source>
</evidence>
<dbReference type="AlphaFoldDB" id="A0A5C3MHF5"/>
<reference evidence="1 2" key="1">
    <citation type="journal article" date="2019" name="Nat. Ecol. Evol.">
        <title>Megaphylogeny resolves global patterns of mushroom evolution.</title>
        <authorList>
            <person name="Varga T."/>
            <person name="Krizsan K."/>
            <person name="Foldi C."/>
            <person name="Dima B."/>
            <person name="Sanchez-Garcia M."/>
            <person name="Sanchez-Ramirez S."/>
            <person name="Szollosi G.J."/>
            <person name="Szarkandi J.G."/>
            <person name="Papp V."/>
            <person name="Albert L."/>
            <person name="Andreopoulos W."/>
            <person name="Angelini C."/>
            <person name="Antonin V."/>
            <person name="Barry K.W."/>
            <person name="Bougher N.L."/>
            <person name="Buchanan P."/>
            <person name="Buyck B."/>
            <person name="Bense V."/>
            <person name="Catcheside P."/>
            <person name="Chovatia M."/>
            <person name="Cooper J."/>
            <person name="Damon W."/>
            <person name="Desjardin D."/>
            <person name="Finy P."/>
            <person name="Geml J."/>
            <person name="Haridas S."/>
            <person name="Hughes K."/>
            <person name="Justo A."/>
            <person name="Karasinski D."/>
            <person name="Kautmanova I."/>
            <person name="Kiss B."/>
            <person name="Kocsube S."/>
            <person name="Kotiranta H."/>
            <person name="LaButti K.M."/>
            <person name="Lechner B.E."/>
            <person name="Liimatainen K."/>
            <person name="Lipzen A."/>
            <person name="Lukacs Z."/>
            <person name="Mihaltcheva S."/>
            <person name="Morgado L.N."/>
            <person name="Niskanen T."/>
            <person name="Noordeloos M.E."/>
            <person name="Ohm R.A."/>
            <person name="Ortiz-Santana B."/>
            <person name="Ovrebo C."/>
            <person name="Racz N."/>
            <person name="Riley R."/>
            <person name="Savchenko A."/>
            <person name="Shiryaev A."/>
            <person name="Soop K."/>
            <person name="Spirin V."/>
            <person name="Szebenyi C."/>
            <person name="Tomsovsky M."/>
            <person name="Tulloss R.E."/>
            <person name="Uehling J."/>
            <person name="Grigoriev I.V."/>
            <person name="Vagvolgyi C."/>
            <person name="Papp T."/>
            <person name="Martin F.M."/>
            <person name="Miettinen O."/>
            <person name="Hibbett D.S."/>
            <person name="Nagy L.G."/>
        </authorList>
    </citation>
    <scope>NUCLEOTIDE SEQUENCE [LARGE SCALE GENOMIC DNA]</scope>
    <source>
        <strain evidence="1 2">CBS 166.37</strain>
    </source>
</reference>
<name>A0A5C3MHF5_9AGAR</name>
<evidence type="ECO:0000313" key="1">
    <source>
        <dbReference type="EMBL" id="TFK44357.1"/>
    </source>
</evidence>
<dbReference type="EMBL" id="ML213590">
    <property type="protein sequence ID" value="TFK44357.1"/>
    <property type="molecule type" value="Genomic_DNA"/>
</dbReference>
<proteinExistence type="predicted"/>